<dbReference type="AlphaFoldDB" id="A0A916YNB4"/>
<reference evidence="1" key="1">
    <citation type="journal article" date="2014" name="Int. J. Syst. Evol. Microbiol.">
        <title>Complete genome sequence of Corynebacterium casei LMG S-19264T (=DSM 44701T), isolated from a smear-ripened cheese.</title>
        <authorList>
            <consortium name="US DOE Joint Genome Institute (JGI-PGF)"/>
            <person name="Walter F."/>
            <person name="Albersmeier A."/>
            <person name="Kalinowski J."/>
            <person name="Ruckert C."/>
        </authorList>
    </citation>
    <scope>NUCLEOTIDE SEQUENCE</scope>
    <source>
        <strain evidence="1">CGMCC 1.15958</strain>
    </source>
</reference>
<name>A0A916YNB4_9BACT</name>
<dbReference type="EMBL" id="BMKK01000003">
    <property type="protein sequence ID" value="GGD54017.1"/>
    <property type="molecule type" value="Genomic_DNA"/>
</dbReference>
<sequence>MLLQRIKEDIRFAPYKAKENKLEVERSIIQTVCCENGICAEIDSTILEEDYVIIKVDSYFQKFKSDSTPKGVDCLILVRNKAVNERYCLHLVELKKEDSSNVKSKVDDVIEKFGSTINLFLREKSLAKYFNRIFEDVQLVLVTKVAIDSKSNRRDELLEAKAFRNLLNHTFEISLNPVKRTKILVSIQMKPHTTKNMVSSCK</sequence>
<gene>
    <name evidence="1" type="ORF">GCM10011514_17760</name>
</gene>
<accession>A0A916YNB4</accession>
<protein>
    <submittedName>
        <fullName evidence="1">Uncharacterized protein</fullName>
    </submittedName>
</protein>
<keyword evidence="2" id="KW-1185">Reference proteome</keyword>
<evidence type="ECO:0000313" key="2">
    <source>
        <dbReference type="Proteomes" id="UP000609064"/>
    </source>
</evidence>
<organism evidence="1 2">
    <name type="scientific">Emticicia aquatilis</name>
    <dbReference type="NCBI Taxonomy" id="1537369"/>
    <lineage>
        <taxon>Bacteria</taxon>
        <taxon>Pseudomonadati</taxon>
        <taxon>Bacteroidota</taxon>
        <taxon>Cytophagia</taxon>
        <taxon>Cytophagales</taxon>
        <taxon>Leadbetterellaceae</taxon>
        <taxon>Emticicia</taxon>
    </lineage>
</organism>
<evidence type="ECO:0000313" key="1">
    <source>
        <dbReference type="EMBL" id="GGD54017.1"/>
    </source>
</evidence>
<dbReference type="RefSeq" id="WP_188765708.1">
    <property type="nucleotide sequence ID" value="NZ_BMKK01000003.1"/>
</dbReference>
<proteinExistence type="predicted"/>
<reference evidence="1" key="2">
    <citation type="submission" date="2020-09" db="EMBL/GenBank/DDBJ databases">
        <authorList>
            <person name="Sun Q."/>
            <person name="Zhou Y."/>
        </authorList>
    </citation>
    <scope>NUCLEOTIDE SEQUENCE</scope>
    <source>
        <strain evidence="1">CGMCC 1.15958</strain>
    </source>
</reference>
<dbReference type="Proteomes" id="UP000609064">
    <property type="component" value="Unassembled WGS sequence"/>
</dbReference>
<comment type="caution">
    <text evidence="1">The sequence shown here is derived from an EMBL/GenBank/DDBJ whole genome shotgun (WGS) entry which is preliminary data.</text>
</comment>